<feature type="compositionally biased region" description="Acidic residues" evidence="1">
    <location>
        <begin position="1"/>
        <end position="11"/>
    </location>
</feature>
<evidence type="ECO:0000256" key="1">
    <source>
        <dbReference type="SAM" id="MobiDB-lite"/>
    </source>
</evidence>
<feature type="compositionally biased region" description="Polar residues" evidence="1">
    <location>
        <begin position="44"/>
        <end position="53"/>
    </location>
</feature>
<feature type="compositionally biased region" description="Basic and acidic residues" evidence="1">
    <location>
        <begin position="347"/>
        <end position="389"/>
    </location>
</feature>
<dbReference type="Proteomes" id="UP000700334">
    <property type="component" value="Unassembled WGS sequence"/>
</dbReference>
<dbReference type="GO" id="GO:0031012">
    <property type="term" value="C:extracellular matrix"/>
    <property type="evidence" value="ECO:0007669"/>
    <property type="project" value="TreeGrafter"/>
</dbReference>
<feature type="compositionally biased region" description="Polar residues" evidence="1">
    <location>
        <begin position="327"/>
        <end position="336"/>
    </location>
</feature>
<dbReference type="OrthoDB" id="9041543at2759"/>
<feature type="compositionally biased region" description="Basic and acidic residues" evidence="1">
    <location>
        <begin position="275"/>
        <end position="294"/>
    </location>
</feature>
<dbReference type="InterPro" id="IPR009837">
    <property type="entry name" value="MEPE"/>
</dbReference>
<feature type="region of interest" description="Disordered" evidence="1">
    <location>
        <begin position="85"/>
        <end position="104"/>
    </location>
</feature>
<evidence type="ECO:0000313" key="2">
    <source>
        <dbReference type="EMBL" id="KAG8511635.1"/>
    </source>
</evidence>
<dbReference type="AlphaFoldDB" id="A0A8J6A4U9"/>
<sequence length="489" mass="54811">MRDPTQEEGNEDNIALHQFDKRRIQGPTPKEPIDQKREKDVSLSGVNENNQSSKHPHLFENRQTMNEGYGITNRENPYDVLKMSTHPESTEAAGVEDGDDDLSTLHDQEEYGTAFIRHNIPHRIEPGTVTELLREENKEKKPKNILSKILADANYAKYPSKDKKNHQRGPQTQNNPVKSKSTHHIQSNVDYLKQLPKVKKVPSDFEGSSYPELHGRGDNDIAPFSGDGQPFKDIFGEGESTDPDLGGMDTHTEFSGPNEPEINNLDTRGPGYNELPEKEENGRDSIGIKDKTEEEASAAEISLVEGSNDITGITNFKELPGKEGNSVDGNSQNAHQGQVEFHFPHAPSKEKRKEGDGDATENTHDNEIQKRGKGSSEKGIENSNRDQKTSSENQRFSSKGKSQEFIPSHDLDNEISSHNDPDIERTTTHKRKGHFVPHRQNTSTENTGVPQRKGSWRHRKPHSNRFGYSRKHDSSESSESDSSSESEGD</sequence>
<feature type="compositionally biased region" description="Basic residues" evidence="1">
    <location>
        <begin position="454"/>
        <end position="463"/>
    </location>
</feature>
<accession>A0A8J6A4U9</accession>
<keyword evidence="3" id="KW-1185">Reference proteome</keyword>
<gene>
    <name evidence="2" type="ORF">J0S82_000885</name>
</gene>
<feature type="compositionally biased region" description="Basic residues" evidence="1">
    <location>
        <begin position="428"/>
        <end position="437"/>
    </location>
</feature>
<comment type="caution">
    <text evidence="2">The sequence shown here is derived from an EMBL/GenBank/DDBJ whole genome shotgun (WGS) entry which is preliminary data.</text>
</comment>
<evidence type="ECO:0000313" key="3">
    <source>
        <dbReference type="Proteomes" id="UP000700334"/>
    </source>
</evidence>
<feature type="compositionally biased region" description="Polar residues" evidence="1">
    <location>
        <begin position="168"/>
        <end position="189"/>
    </location>
</feature>
<dbReference type="PANTHER" id="PTHR16510">
    <property type="entry name" value="EXTRACELLULAR MATRIX PHOSPHOGLYCOPROTEIN WITH ASARM MOTIF"/>
    <property type="match status" value="1"/>
</dbReference>
<feature type="compositionally biased region" description="Polar residues" evidence="1">
    <location>
        <begin position="439"/>
        <end position="449"/>
    </location>
</feature>
<feature type="region of interest" description="Disordered" evidence="1">
    <location>
        <begin position="156"/>
        <end position="489"/>
    </location>
</feature>
<dbReference type="PANTHER" id="PTHR16510:SF4">
    <property type="entry name" value="MATRIX EXTRACELLULAR PHOSPHOGLYCOPROTEIN"/>
    <property type="match status" value="1"/>
</dbReference>
<organism evidence="2 3">
    <name type="scientific">Galemys pyrenaicus</name>
    <name type="common">Iberian desman</name>
    <name type="synonym">Pyrenean desman</name>
    <dbReference type="NCBI Taxonomy" id="202257"/>
    <lineage>
        <taxon>Eukaryota</taxon>
        <taxon>Metazoa</taxon>
        <taxon>Chordata</taxon>
        <taxon>Craniata</taxon>
        <taxon>Vertebrata</taxon>
        <taxon>Euteleostomi</taxon>
        <taxon>Mammalia</taxon>
        <taxon>Eutheria</taxon>
        <taxon>Laurasiatheria</taxon>
        <taxon>Eulipotyphla</taxon>
        <taxon>Talpidae</taxon>
        <taxon>Galemys</taxon>
    </lineage>
</organism>
<name>A0A8J6A4U9_GALPY</name>
<dbReference type="GO" id="GO:1990430">
    <property type="term" value="F:extracellular matrix protein binding"/>
    <property type="evidence" value="ECO:0007669"/>
    <property type="project" value="TreeGrafter"/>
</dbReference>
<protein>
    <submittedName>
        <fullName evidence="2">Matrix extracellular phosphoglycoprotein</fullName>
    </submittedName>
</protein>
<proteinExistence type="predicted"/>
<feature type="compositionally biased region" description="Polar residues" evidence="1">
    <location>
        <begin position="390"/>
        <end position="400"/>
    </location>
</feature>
<reference evidence="2" key="1">
    <citation type="journal article" date="2021" name="Evol. Appl.">
        <title>The genome of the Pyrenean desman and the effects of bottlenecks and inbreeding on the genomic landscape of an endangered species.</title>
        <authorList>
            <person name="Escoda L."/>
            <person name="Castresana J."/>
        </authorList>
    </citation>
    <scope>NUCLEOTIDE SEQUENCE</scope>
    <source>
        <strain evidence="2">IBE-C5619</strain>
    </source>
</reference>
<feature type="region of interest" description="Disordered" evidence="1">
    <location>
        <begin position="1"/>
        <end position="74"/>
    </location>
</feature>
<dbReference type="Pfam" id="PF07175">
    <property type="entry name" value="Osteoregulin"/>
    <property type="match status" value="1"/>
</dbReference>
<feature type="compositionally biased region" description="Basic and acidic residues" evidence="1">
    <location>
        <begin position="407"/>
        <end position="427"/>
    </location>
</feature>
<dbReference type="EMBL" id="JAGFMF010011827">
    <property type="protein sequence ID" value="KAG8511635.1"/>
    <property type="molecule type" value="Genomic_DNA"/>
</dbReference>
<dbReference type="GO" id="GO:0031214">
    <property type="term" value="P:biomineral tissue development"/>
    <property type="evidence" value="ECO:0007669"/>
    <property type="project" value="InterPro"/>
</dbReference>
<feature type="compositionally biased region" description="Acidic residues" evidence="1">
    <location>
        <begin position="476"/>
        <end position="489"/>
    </location>
</feature>
<feature type="compositionally biased region" description="Basic and acidic residues" evidence="1">
    <location>
        <begin position="31"/>
        <end position="41"/>
    </location>
</feature>